<gene>
    <name evidence="1" type="ORF">BDD14_4930</name>
</gene>
<name>A0A4V2G585_9BACT</name>
<keyword evidence="2" id="KW-1185">Reference proteome</keyword>
<sequence length="93" mass="10580">MESLAFSLQFALRECATSILLLGNVRTRLVEPLDTRVRYLETLKTWWSLRCYAPESSQLLDGRGFPANYNAEMSTTSRSIGRFEVVKGARLYG</sequence>
<dbReference type="Proteomes" id="UP000292958">
    <property type="component" value="Unassembled WGS sequence"/>
</dbReference>
<comment type="caution">
    <text evidence="1">The sequence shown here is derived from an EMBL/GenBank/DDBJ whole genome shotgun (WGS) entry which is preliminary data.</text>
</comment>
<reference evidence="1 2" key="1">
    <citation type="submission" date="2019-02" db="EMBL/GenBank/DDBJ databases">
        <title>Genomic Encyclopedia of Archaeal and Bacterial Type Strains, Phase II (KMG-II): from individual species to whole genera.</title>
        <authorList>
            <person name="Goeker M."/>
        </authorList>
    </citation>
    <scope>NUCLEOTIDE SEQUENCE [LARGE SCALE GENOMIC DNA]</scope>
    <source>
        <strain evidence="1 2">DSM 18101</strain>
    </source>
</reference>
<protein>
    <submittedName>
        <fullName evidence="1">Uncharacterized protein</fullName>
    </submittedName>
</protein>
<dbReference type="EMBL" id="SHKW01000001">
    <property type="protein sequence ID" value="RZU43276.1"/>
    <property type="molecule type" value="Genomic_DNA"/>
</dbReference>
<evidence type="ECO:0000313" key="1">
    <source>
        <dbReference type="EMBL" id="RZU43276.1"/>
    </source>
</evidence>
<proteinExistence type="predicted"/>
<accession>A0A4V2G585</accession>
<dbReference type="AlphaFoldDB" id="A0A4V2G585"/>
<organism evidence="1 2">
    <name type="scientific">Edaphobacter modestus</name>
    <dbReference type="NCBI Taxonomy" id="388466"/>
    <lineage>
        <taxon>Bacteria</taxon>
        <taxon>Pseudomonadati</taxon>
        <taxon>Acidobacteriota</taxon>
        <taxon>Terriglobia</taxon>
        <taxon>Terriglobales</taxon>
        <taxon>Acidobacteriaceae</taxon>
        <taxon>Edaphobacter</taxon>
    </lineage>
</organism>
<evidence type="ECO:0000313" key="2">
    <source>
        <dbReference type="Proteomes" id="UP000292958"/>
    </source>
</evidence>